<dbReference type="Proteomes" id="UP000789920">
    <property type="component" value="Unassembled WGS sequence"/>
</dbReference>
<feature type="non-terminal residue" evidence="1">
    <location>
        <position position="1"/>
    </location>
</feature>
<organism evidence="1 2">
    <name type="scientific">Racocetra persica</name>
    <dbReference type="NCBI Taxonomy" id="160502"/>
    <lineage>
        <taxon>Eukaryota</taxon>
        <taxon>Fungi</taxon>
        <taxon>Fungi incertae sedis</taxon>
        <taxon>Mucoromycota</taxon>
        <taxon>Glomeromycotina</taxon>
        <taxon>Glomeromycetes</taxon>
        <taxon>Diversisporales</taxon>
        <taxon>Gigasporaceae</taxon>
        <taxon>Racocetra</taxon>
    </lineage>
</organism>
<feature type="non-terminal residue" evidence="1">
    <location>
        <position position="67"/>
    </location>
</feature>
<sequence length="67" mass="7812">QAICLIVEGSRSRENHLRHRLGDLTKKNSFVTISQKQSKLLIVVVEHTTCLIIESSRSRENHLRYRL</sequence>
<name>A0ACA9SWI3_9GLOM</name>
<reference evidence="1" key="1">
    <citation type="submission" date="2021-06" db="EMBL/GenBank/DDBJ databases">
        <authorList>
            <person name="Kallberg Y."/>
            <person name="Tangrot J."/>
            <person name="Rosling A."/>
        </authorList>
    </citation>
    <scope>NUCLEOTIDE SEQUENCE</scope>
    <source>
        <strain evidence="1">MA461A</strain>
    </source>
</reference>
<accession>A0ACA9SWI3</accession>
<protein>
    <submittedName>
        <fullName evidence="1">29549_t:CDS:1</fullName>
    </submittedName>
</protein>
<gene>
    <name evidence="1" type="ORF">RPERSI_LOCUS36287</name>
</gene>
<evidence type="ECO:0000313" key="2">
    <source>
        <dbReference type="Proteomes" id="UP000789920"/>
    </source>
</evidence>
<keyword evidence="2" id="KW-1185">Reference proteome</keyword>
<evidence type="ECO:0000313" key="1">
    <source>
        <dbReference type="EMBL" id="CAG8850841.1"/>
    </source>
</evidence>
<proteinExistence type="predicted"/>
<comment type="caution">
    <text evidence="1">The sequence shown here is derived from an EMBL/GenBank/DDBJ whole genome shotgun (WGS) entry which is preliminary data.</text>
</comment>
<dbReference type="EMBL" id="CAJVQC010172917">
    <property type="protein sequence ID" value="CAG8850841.1"/>
    <property type="molecule type" value="Genomic_DNA"/>
</dbReference>